<dbReference type="GO" id="GO:0016655">
    <property type="term" value="F:oxidoreductase activity, acting on NAD(P)H, quinone or similar compound as acceptor"/>
    <property type="evidence" value="ECO:0007669"/>
    <property type="project" value="InterPro"/>
</dbReference>
<comment type="caution">
    <text evidence="6">Lacks conserved residue(s) required for the propagation of feature annotation.</text>
</comment>
<dbReference type="OrthoDB" id="9805013at2"/>
<dbReference type="GO" id="GO:0009055">
    <property type="term" value="F:electron transfer activity"/>
    <property type="evidence" value="ECO:0007669"/>
    <property type="project" value="UniProtKB-UniRule"/>
</dbReference>
<keyword evidence="9" id="KW-1185">Reference proteome</keyword>
<evidence type="ECO:0000313" key="8">
    <source>
        <dbReference type="EMBL" id="RUT00861.1"/>
    </source>
</evidence>
<dbReference type="GO" id="GO:0016652">
    <property type="term" value="F:oxidoreductase activity, acting on NAD(P)H as acceptor"/>
    <property type="evidence" value="ECO:0007669"/>
    <property type="project" value="UniProtKB-UniRule"/>
</dbReference>
<feature type="domain" description="Flavodoxin-like fold" evidence="7">
    <location>
        <begin position="3"/>
        <end position="206"/>
    </location>
</feature>
<evidence type="ECO:0000256" key="5">
    <source>
        <dbReference type="ARBA" id="ARBA00048542"/>
    </source>
</evidence>
<dbReference type="PANTHER" id="PTHR43741">
    <property type="entry name" value="FMN-DEPENDENT NADH-AZOREDUCTASE 1"/>
    <property type="match status" value="1"/>
</dbReference>
<comment type="cofactor">
    <cofactor evidence="6">
        <name>FMN</name>
        <dbReference type="ChEBI" id="CHEBI:58210"/>
    </cofactor>
    <text evidence="6">Binds 1 FMN per subunit.</text>
</comment>
<dbReference type="InterPro" id="IPR023048">
    <property type="entry name" value="NADH:quinone_OxRdtase_FMN_depd"/>
</dbReference>
<dbReference type="EC" id="1.7.1.17" evidence="6"/>
<comment type="caution">
    <text evidence="8">The sequence shown here is derived from an EMBL/GenBank/DDBJ whole genome shotgun (WGS) entry which is preliminary data.</text>
</comment>
<comment type="function">
    <text evidence="6">Quinone reductase that provides resistance to thiol-specific stress caused by electrophilic quinones.</text>
</comment>
<feature type="binding site" evidence="6">
    <location>
        <position position="10"/>
    </location>
    <ligand>
        <name>FMN</name>
        <dbReference type="ChEBI" id="CHEBI:58210"/>
    </ligand>
</feature>
<comment type="catalytic activity">
    <reaction evidence="6">
        <text>2 a quinone + NADH + H(+) = 2 a 1,4-benzosemiquinone + NAD(+)</text>
        <dbReference type="Rhea" id="RHEA:65952"/>
        <dbReference type="ChEBI" id="CHEBI:15378"/>
        <dbReference type="ChEBI" id="CHEBI:57540"/>
        <dbReference type="ChEBI" id="CHEBI:57945"/>
        <dbReference type="ChEBI" id="CHEBI:132124"/>
        <dbReference type="ChEBI" id="CHEBI:134225"/>
    </reaction>
</comment>
<name>A0A433V473_9CYAN</name>
<sequence length="210" mass="23636">MAHLLHIDASPRGTRSQSRRMTREFVEKWQLAHPNDTVTYRDIGRHPVPHVDESWIAAAFSSPEQHTPELQKAISISDQLVDELLTADIYVIGVPMYNFSVPSTFKAYIDQIVRVGRTVAFEPNDSANVFKPLVLGKKMFIVEARGDSGFQPGGQYEKMNYHDPYLVTVFGFMGITDITFIHVENEEYGGHKLAESVAKARTKIAELITA</sequence>
<dbReference type="AlphaFoldDB" id="A0A433V473"/>
<keyword evidence="4 6" id="KW-0520">NAD</keyword>
<reference evidence="8" key="2">
    <citation type="journal article" date="2019" name="Genome Biol. Evol.">
        <title>Day and night: Metabolic profiles and evolutionary relationships of six axenic non-marine cyanobacteria.</title>
        <authorList>
            <person name="Will S.E."/>
            <person name="Henke P."/>
            <person name="Boedeker C."/>
            <person name="Huang S."/>
            <person name="Brinkmann H."/>
            <person name="Rohde M."/>
            <person name="Jarek M."/>
            <person name="Friedl T."/>
            <person name="Seufert S."/>
            <person name="Schumacher M."/>
            <person name="Overmann J."/>
            <person name="Neumann-Schaal M."/>
            <person name="Petersen J."/>
        </authorList>
    </citation>
    <scope>NUCLEOTIDE SEQUENCE [LARGE SCALE GENOMIC DNA]</scope>
    <source>
        <strain evidence="8">PCC 7102</strain>
    </source>
</reference>
<keyword evidence="1 6" id="KW-0285">Flavoprotein</keyword>
<accession>A0A433V473</accession>
<keyword evidence="3 6" id="KW-0560">Oxidoreductase</keyword>
<comment type="catalytic activity">
    <reaction evidence="5">
        <text>N,N-dimethyl-1,4-phenylenediamine + anthranilate + 2 NAD(+) = 2-(4-dimethylaminophenyl)diazenylbenzoate + 2 NADH + 2 H(+)</text>
        <dbReference type="Rhea" id="RHEA:55872"/>
        <dbReference type="ChEBI" id="CHEBI:15378"/>
        <dbReference type="ChEBI" id="CHEBI:15783"/>
        <dbReference type="ChEBI" id="CHEBI:16567"/>
        <dbReference type="ChEBI" id="CHEBI:57540"/>
        <dbReference type="ChEBI" id="CHEBI:57945"/>
        <dbReference type="ChEBI" id="CHEBI:71579"/>
        <dbReference type="EC" id="1.7.1.17"/>
    </reaction>
    <physiologicalReaction direction="right-to-left" evidence="5">
        <dbReference type="Rhea" id="RHEA:55874"/>
    </physiologicalReaction>
</comment>
<feature type="binding site" evidence="6">
    <location>
        <begin position="96"/>
        <end position="99"/>
    </location>
    <ligand>
        <name>FMN</name>
        <dbReference type="ChEBI" id="CHEBI:58210"/>
    </ligand>
</feature>
<dbReference type="InterPro" id="IPR029039">
    <property type="entry name" value="Flavoprotein-like_sf"/>
</dbReference>
<reference evidence="8" key="1">
    <citation type="submission" date="2018-12" db="EMBL/GenBank/DDBJ databases">
        <authorList>
            <person name="Will S."/>
            <person name="Neumann-Schaal M."/>
            <person name="Henke P."/>
        </authorList>
    </citation>
    <scope>NUCLEOTIDE SEQUENCE</scope>
    <source>
        <strain evidence="8">PCC 7102</strain>
    </source>
</reference>
<comment type="subunit">
    <text evidence="6">Homodimer.</text>
</comment>
<proteinExistence type="inferred from homology"/>
<dbReference type="InterPro" id="IPR003680">
    <property type="entry name" value="Flavodoxin_fold"/>
</dbReference>
<gene>
    <name evidence="8" type="primary">azoR1</name>
    <name evidence="6" type="synonym">azoR</name>
    <name evidence="8" type="ORF">DSM106972_072700</name>
</gene>
<feature type="binding site" evidence="6">
    <location>
        <begin position="16"/>
        <end position="18"/>
    </location>
    <ligand>
        <name>FMN</name>
        <dbReference type="ChEBI" id="CHEBI:58210"/>
    </ligand>
</feature>
<comment type="function">
    <text evidence="6">Also exhibits azoreductase activity. Catalyzes the reductive cleavage of the azo bond in aromatic azo compounds to the corresponding amines.</text>
</comment>
<comment type="similarity">
    <text evidence="6">Belongs to the azoreductase type 1 family.</text>
</comment>
<evidence type="ECO:0000256" key="6">
    <source>
        <dbReference type="HAMAP-Rule" id="MF_01216"/>
    </source>
</evidence>
<dbReference type="Gene3D" id="3.40.50.360">
    <property type="match status" value="1"/>
</dbReference>
<evidence type="ECO:0000256" key="1">
    <source>
        <dbReference type="ARBA" id="ARBA00022630"/>
    </source>
</evidence>
<protein>
    <recommendedName>
        <fullName evidence="6">FMN dependent NADH:quinone oxidoreductase</fullName>
        <ecNumber evidence="6">1.6.5.-</ecNumber>
    </recommendedName>
    <alternativeName>
        <fullName evidence="6">Azo-dye reductase</fullName>
    </alternativeName>
    <alternativeName>
        <fullName evidence="6">FMN-dependent NADH-azo compound oxidoreductase</fullName>
    </alternativeName>
    <alternativeName>
        <fullName evidence="6">FMN-dependent NADH-azoreductase</fullName>
        <ecNumber evidence="6">1.7.1.17</ecNumber>
    </alternativeName>
</protein>
<dbReference type="EMBL" id="RSCL01000022">
    <property type="protein sequence ID" value="RUT00861.1"/>
    <property type="molecule type" value="Genomic_DNA"/>
</dbReference>
<evidence type="ECO:0000313" key="9">
    <source>
        <dbReference type="Proteomes" id="UP000271624"/>
    </source>
</evidence>
<evidence type="ECO:0000256" key="4">
    <source>
        <dbReference type="ARBA" id="ARBA00023027"/>
    </source>
</evidence>
<dbReference type="SUPFAM" id="SSF52218">
    <property type="entry name" value="Flavoproteins"/>
    <property type="match status" value="1"/>
</dbReference>
<dbReference type="GO" id="GO:0010181">
    <property type="term" value="F:FMN binding"/>
    <property type="evidence" value="ECO:0007669"/>
    <property type="project" value="UniProtKB-UniRule"/>
</dbReference>
<evidence type="ECO:0000256" key="2">
    <source>
        <dbReference type="ARBA" id="ARBA00022643"/>
    </source>
</evidence>
<dbReference type="EC" id="1.6.5.-" evidence="6"/>
<dbReference type="RefSeq" id="WP_127085379.1">
    <property type="nucleotide sequence ID" value="NZ_RSCL01000022.1"/>
</dbReference>
<keyword evidence="2 6" id="KW-0288">FMN</keyword>
<dbReference type="Proteomes" id="UP000271624">
    <property type="component" value="Unassembled WGS sequence"/>
</dbReference>
<dbReference type="HAMAP" id="MF_01216">
    <property type="entry name" value="Azoreductase_type1"/>
    <property type="match status" value="1"/>
</dbReference>
<dbReference type="Pfam" id="PF02525">
    <property type="entry name" value="Flavodoxin_2"/>
    <property type="match status" value="1"/>
</dbReference>
<dbReference type="InterPro" id="IPR050104">
    <property type="entry name" value="FMN-dep_NADH:Q_OxRdtase_AzoR1"/>
</dbReference>
<organism evidence="8 9">
    <name type="scientific">Dulcicalothrix desertica PCC 7102</name>
    <dbReference type="NCBI Taxonomy" id="232991"/>
    <lineage>
        <taxon>Bacteria</taxon>
        <taxon>Bacillati</taxon>
        <taxon>Cyanobacteriota</taxon>
        <taxon>Cyanophyceae</taxon>
        <taxon>Nostocales</taxon>
        <taxon>Calotrichaceae</taxon>
        <taxon>Dulcicalothrix</taxon>
    </lineage>
</organism>
<evidence type="ECO:0000256" key="3">
    <source>
        <dbReference type="ARBA" id="ARBA00023002"/>
    </source>
</evidence>
<dbReference type="PANTHER" id="PTHR43741:SF2">
    <property type="entry name" value="FMN-DEPENDENT NADH:QUINONE OXIDOREDUCTASE"/>
    <property type="match status" value="1"/>
</dbReference>
<evidence type="ECO:0000259" key="7">
    <source>
        <dbReference type="Pfam" id="PF02525"/>
    </source>
</evidence>